<dbReference type="SUPFAM" id="SSF56112">
    <property type="entry name" value="Protein kinase-like (PK-like)"/>
    <property type="match status" value="1"/>
</dbReference>
<comment type="caution">
    <text evidence="1">The sequence shown here is derived from an EMBL/GenBank/DDBJ whole genome shotgun (WGS) entry which is preliminary data.</text>
</comment>
<keyword evidence="1" id="KW-0418">Kinase</keyword>
<dbReference type="GO" id="GO:0016301">
    <property type="term" value="F:kinase activity"/>
    <property type="evidence" value="ECO:0007669"/>
    <property type="project" value="UniProtKB-KW"/>
</dbReference>
<protein>
    <submittedName>
        <fullName evidence="1">Streptomycin 6-kinase</fullName>
    </submittedName>
</protein>
<evidence type="ECO:0000313" key="2">
    <source>
        <dbReference type="Proteomes" id="UP000224915"/>
    </source>
</evidence>
<dbReference type="Pfam" id="PF04655">
    <property type="entry name" value="APH_6_hur"/>
    <property type="match status" value="1"/>
</dbReference>
<evidence type="ECO:0000313" key="1">
    <source>
        <dbReference type="EMBL" id="PFG19790.1"/>
    </source>
</evidence>
<dbReference type="Proteomes" id="UP000224915">
    <property type="component" value="Unassembled WGS sequence"/>
</dbReference>
<keyword evidence="1" id="KW-0808">Transferase</keyword>
<name>A0A2A9D1R6_9MICO</name>
<organism evidence="1 2">
    <name type="scientific">Serinibacter salmoneus</name>
    <dbReference type="NCBI Taxonomy" id="556530"/>
    <lineage>
        <taxon>Bacteria</taxon>
        <taxon>Bacillati</taxon>
        <taxon>Actinomycetota</taxon>
        <taxon>Actinomycetes</taxon>
        <taxon>Micrococcales</taxon>
        <taxon>Beutenbergiaceae</taxon>
        <taxon>Serinibacter</taxon>
    </lineage>
</organism>
<proteinExistence type="predicted"/>
<sequence length="331" mass="35887">MTPSEVIVPSVLEHLRTVPDGAAWLSRLPHLVARAAARWDLELGPPFEAGSVAWTALARARGEQRWPYVVKVSYPHPEAAHEAEALLHWHHAGAPTLIDVEPQEWAMLMQAIHPGTPLSAPQWGDDRALHAGASLLARLHDRGAPAPGFSSLVEVSRGWCDLVTERAARHTWAQVDDSLVTQMLSLVSTLTTTPSRGSVPLVPSVLLHGDANPGNMLAGDGANGVQWFAIDPKPLVGDPAFDPPPLIEQVGAPFTAPDQGAELARRARRVGACTHAAPERIAQWGLVRAVETTLWMAESTPAHDRDSRRAQMERAWARAHAWRRAIALLGD</sequence>
<dbReference type="GO" id="GO:0019748">
    <property type="term" value="P:secondary metabolic process"/>
    <property type="evidence" value="ECO:0007669"/>
    <property type="project" value="InterPro"/>
</dbReference>
<accession>A0A2A9D1R6</accession>
<reference evidence="1 2" key="1">
    <citation type="submission" date="2017-10" db="EMBL/GenBank/DDBJ databases">
        <title>Sequencing the genomes of 1000 actinobacteria strains.</title>
        <authorList>
            <person name="Klenk H.-P."/>
        </authorList>
    </citation>
    <scope>NUCLEOTIDE SEQUENCE [LARGE SCALE GENOMIC DNA]</scope>
    <source>
        <strain evidence="1 2">DSM 21801</strain>
    </source>
</reference>
<dbReference type="InterPro" id="IPR011009">
    <property type="entry name" value="Kinase-like_dom_sf"/>
</dbReference>
<gene>
    <name evidence="1" type="ORF">ATL40_1361</name>
</gene>
<dbReference type="InterPro" id="IPR006748">
    <property type="entry name" value="NH2Glyco/OHUrea_AB-resist_kin"/>
</dbReference>
<dbReference type="GO" id="GO:0016773">
    <property type="term" value="F:phosphotransferase activity, alcohol group as acceptor"/>
    <property type="evidence" value="ECO:0007669"/>
    <property type="project" value="InterPro"/>
</dbReference>
<dbReference type="AlphaFoldDB" id="A0A2A9D1R6"/>
<keyword evidence="2" id="KW-1185">Reference proteome</keyword>
<dbReference type="EMBL" id="PDJD01000001">
    <property type="protein sequence ID" value="PFG19790.1"/>
    <property type="molecule type" value="Genomic_DNA"/>
</dbReference>
<dbReference type="OrthoDB" id="3638028at2"/>